<dbReference type="GO" id="GO:0070979">
    <property type="term" value="P:protein K11-linked ubiquitination"/>
    <property type="evidence" value="ECO:0007669"/>
    <property type="project" value="TreeGrafter"/>
</dbReference>
<sequence length="819" mass="91909">MQTELSTMLNAFRQLEERSLATEVSLMCWSPRMDLVALANVNGEVLLQRLTWQKQPVWVLPPPASEENKKVNVLSWRPDGKVLAVGYMGGLLLLCSVENADVLHSMEFKSTITCMQWVDVKQQELQDTKTTDSLKGQEQDLFADGSDVFLPKLPPLAKIHSAKAFSEDNVEDAKRIKGQKSLNVLVVGLHGGILQLYAYGIAAIGEIKLCRLCQEQRPDKQFHCRKVIAATLSKDLRSLSVMLDQSHDDTNFECTVYLLSLDCILMSSRMDELTRFAFQSSKITTFLEYLSATLHSVSEAREDILMEIETKLTKYAEQKKAAGSIRDELLQLLLWGRASPELQAFLLHELTEKGMKKLGQSVENSYSNIQKLVLKHIYSVGRSLVYHLNHLKGMSLWYDKYGIIGLSPTAIEDAIGTVGSFMLKASELLQVIDSSLKNFKAFFRWLYVVMMRLSEEPVPSALNKVRQRDITFISDFLAENFSEEIGDLGETGKQSGFTLERVGQYLKRQDLQFLLVPSPNVETWQASTDSSPYLKSSPLLYKHHPTKSLLQLFDNMEEAIRDALTKPAVAVGQSVRCLEIVPLYTHSAQGNESNRKELRHAAVNQHPHSETPFIYTVLMVQEAPTEVMYLIRQPCLRDETQAPTGALCLRFSSLGTGDYSDGIVSHHSQRGNQYEILDSAFFDNHTLSVLLQERWGGPESASIICQVPLAALLHQQFTLLSEHDEPLNQRADVISLDAGGYVSHSRRLDNIKASIFAVSGSRKVSCVLFSNHRRVRLFDMDAEDDGEDESLSESLQDTSSAGMAPVEMAVDDKDSNKEN</sequence>
<proteinExistence type="predicted"/>
<evidence type="ECO:0000259" key="9">
    <source>
        <dbReference type="Pfam" id="PF23405"/>
    </source>
</evidence>
<feature type="domain" description="Anaphase-promoting complex subunit 4 long" evidence="8">
    <location>
        <begin position="257"/>
        <end position="456"/>
    </location>
</feature>
<evidence type="ECO:0000256" key="4">
    <source>
        <dbReference type="ARBA" id="ARBA00022786"/>
    </source>
</evidence>
<dbReference type="Pfam" id="PF12894">
    <property type="entry name" value="ANAPC4_WD40"/>
    <property type="match status" value="1"/>
</dbReference>
<dbReference type="CTD" id="29945"/>
<protein>
    <recommendedName>
        <fullName evidence="1">Anaphase-promoting complex subunit 4</fullName>
    </recommendedName>
</protein>
<dbReference type="InterPro" id="IPR024977">
    <property type="entry name" value="Apc4-like_WD40_dom"/>
</dbReference>
<dbReference type="GO" id="GO:0034399">
    <property type="term" value="C:nuclear periphery"/>
    <property type="evidence" value="ECO:0007669"/>
    <property type="project" value="TreeGrafter"/>
</dbReference>
<accession>A0A8B7Y0L5</accession>
<evidence type="ECO:0000313" key="10">
    <source>
        <dbReference type="Proteomes" id="UP000694845"/>
    </source>
</evidence>
<evidence type="ECO:0000259" key="8">
    <source>
        <dbReference type="Pfam" id="PF12896"/>
    </source>
</evidence>
<dbReference type="Gene3D" id="2.130.10.10">
    <property type="entry name" value="YVTN repeat-like/Quinoprotein amine dehydrogenase"/>
    <property type="match status" value="1"/>
</dbReference>
<dbReference type="PIRSF" id="PIRSF037303">
    <property type="entry name" value="APC4"/>
    <property type="match status" value="1"/>
</dbReference>
<feature type="region of interest" description="Disordered" evidence="6">
    <location>
        <begin position="780"/>
        <end position="819"/>
    </location>
</feature>
<dbReference type="InterPro" id="IPR056358">
    <property type="entry name" value="APC4_C"/>
</dbReference>
<dbReference type="GO" id="GO:0051301">
    <property type="term" value="P:cell division"/>
    <property type="evidence" value="ECO:0007669"/>
    <property type="project" value="UniProtKB-KW"/>
</dbReference>
<dbReference type="InterPro" id="IPR017169">
    <property type="entry name" value="APC4_metazoa"/>
</dbReference>
<evidence type="ECO:0000256" key="3">
    <source>
        <dbReference type="ARBA" id="ARBA00022776"/>
    </source>
</evidence>
<dbReference type="GO" id="GO:0030071">
    <property type="term" value="P:regulation of mitotic metaphase/anaphase transition"/>
    <property type="evidence" value="ECO:0007669"/>
    <property type="project" value="InterPro"/>
</dbReference>
<dbReference type="InterPro" id="IPR024790">
    <property type="entry name" value="APC4_long_dom"/>
</dbReference>
<dbReference type="Pfam" id="PF12896">
    <property type="entry name" value="ANAPC4"/>
    <property type="match status" value="1"/>
</dbReference>
<name>A0A8B7Y0L5_ACAPL</name>
<dbReference type="InterPro" id="IPR024789">
    <property type="entry name" value="APC4"/>
</dbReference>
<gene>
    <name evidence="11" type="primary">LOC110976498</name>
</gene>
<feature type="domain" description="Anaphase-promoting complex subunit 4 C-terminal half WD40" evidence="9">
    <location>
        <begin position="614"/>
        <end position="779"/>
    </location>
</feature>
<keyword evidence="2" id="KW-0132">Cell division</keyword>
<dbReference type="Pfam" id="PF23405">
    <property type="entry name" value="WD40_APC4_C-half"/>
    <property type="match status" value="1"/>
</dbReference>
<dbReference type="OMA" id="HCKLFVP"/>
<feature type="compositionally biased region" description="Acidic residues" evidence="6">
    <location>
        <begin position="780"/>
        <end position="791"/>
    </location>
</feature>
<dbReference type="KEGG" id="aplc:110976498"/>
<dbReference type="PANTHER" id="PTHR13260:SF0">
    <property type="entry name" value="ANAPHASE-PROMOTING COMPLEX SUBUNIT 4"/>
    <property type="match status" value="1"/>
</dbReference>
<reference evidence="11" key="1">
    <citation type="submission" date="2025-08" db="UniProtKB">
        <authorList>
            <consortium name="RefSeq"/>
        </authorList>
    </citation>
    <scope>IDENTIFICATION</scope>
</reference>
<dbReference type="GO" id="GO:0031145">
    <property type="term" value="P:anaphase-promoting complex-dependent catabolic process"/>
    <property type="evidence" value="ECO:0007669"/>
    <property type="project" value="InterPro"/>
</dbReference>
<keyword evidence="5" id="KW-0131">Cell cycle</keyword>
<dbReference type="GeneID" id="110976498"/>
<dbReference type="SUPFAM" id="SSF117289">
    <property type="entry name" value="Nucleoporin domain"/>
    <property type="match status" value="1"/>
</dbReference>
<feature type="domain" description="Anaphase-promoting complex subunit 4-like WD40" evidence="7">
    <location>
        <begin position="27"/>
        <end position="118"/>
    </location>
</feature>
<evidence type="ECO:0000313" key="11">
    <source>
        <dbReference type="RefSeq" id="XP_022085511.1"/>
    </source>
</evidence>
<dbReference type="OrthoDB" id="2110451at2759"/>
<dbReference type="RefSeq" id="XP_022085511.1">
    <property type="nucleotide sequence ID" value="XM_022229819.1"/>
</dbReference>
<dbReference type="InterPro" id="IPR015943">
    <property type="entry name" value="WD40/YVTN_repeat-like_dom_sf"/>
</dbReference>
<dbReference type="PANTHER" id="PTHR13260">
    <property type="entry name" value="ANAPHASE PROMOTING COMPLEX SUBUNIT 4 APC4"/>
    <property type="match status" value="1"/>
</dbReference>
<organism evidence="10 11">
    <name type="scientific">Acanthaster planci</name>
    <name type="common">Crown-of-thorns starfish</name>
    <dbReference type="NCBI Taxonomy" id="133434"/>
    <lineage>
        <taxon>Eukaryota</taxon>
        <taxon>Metazoa</taxon>
        <taxon>Echinodermata</taxon>
        <taxon>Eleutherozoa</taxon>
        <taxon>Asterozoa</taxon>
        <taxon>Asteroidea</taxon>
        <taxon>Valvatacea</taxon>
        <taxon>Valvatida</taxon>
        <taxon>Acanthasteridae</taxon>
        <taxon>Acanthaster</taxon>
    </lineage>
</organism>
<keyword evidence="10" id="KW-1185">Reference proteome</keyword>
<dbReference type="Proteomes" id="UP000694845">
    <property type="component" value="Unplaced"/>
</dbReference>
<keyword evidence="4" id="KW-0833">Ubl conjugation pathway</keyword>
<evidence type="ECO:0000256" key="5">
    <source>
        <dbReference type="ARBA" id="ARBA00023306"/>
    </source>
</evidence>
<dbReference type="GO" id="GO:0005680">
    <property type="term" value="C:anaphase-promoting complex"/>
    <property type="evidence" value="ECO:0007669"/>
    <property type="project" value="InterPro"/>
</dbReference>
<evidence type="ECO:0000256" key="1">
    <source>
        <dbReference type="ARBA" id="ARBA00016067"/>
    </source>
</evidence>
<dbReference type="AlphaFoldDB" id="A0A8B7Y0L5"/>
<feature type="compositionally biased region" description="Basic and acidic residues" evidence="6">
    <location>
        <begin position="810"/>
        <end position="819"/>
    </location>
</feature>
<evidence type="ECO:0000256" key="2">
    <source>
        <dbReference type="ARBA" id="ARBA00022618"/>
    </source>
</evidence>
<evidence type="ECO:0000256" key="6">
    <source>
        <dbReference type="SAM" id="MobiDB-lite"/>
    </source>
</evidence>
<keyword evidence="3" id="KW-0498">Mitosis</keyword>
<feature type="non-terminal residue" evidence="11">
    <location>
        <position position="819"/>
    </location>
</feature>
<evidence type="ECO:0000259" key="7">
    <source>
        <dbReference type="Pfam" id="PF12894"/>
    </source>
</evidence>